<dbReference type="Proteomes" id="UP000827986">
    <property type="component" value="Unassembled WGS sequence"/>
</dbReference>
<evidence type="ECO:0000256" key="6">
    <source>
        <dbReference type="ARBA" id="ARBA00022490"/>
    </source>
</evidence>
<dbReference type="GO" id="GO:0005886">
    <property type="term" value="C:plasma membrane"/>
    <property type="evidence" value="ECO:0007669"/>
    <property type="project" value="UniProtKB-SubCell"/>
</dbReference>
<keyword evidence="5" id="KW-1003">Cell membrane</keyword>
<keyword evidence="15" id="KW-1185">Reference proteome</keyword>
<keyword evidence="8" id="KW-0812">Transmembrane</keyword>
<evidence type="ECO:0000256" key="8">
    <source>
        <dbReference type="ARBA" id="ARBA00022692"/>
    </source>
</evidence>
<dbReference type="Pfam" id="PF17708">
    <property type="entry name" value="Gasdermin_C"/>
    <property type="match status" value="1"/>
</dbReference>
<evidence type="ECO:0000256" key="4">
    <source>
        <dbReference type="ARBA" id="ARBA00022452"/>
    </source>
</evidence>
<evidence type="ECO:0000256" key="10">
    <source>
        <dbReference type="ARBA" id="ARBA00023139"/>
    </source>
</evidence>
<keyword evidence="7" id="KW-1210">Necrosis</keyword>
<comment type="caution">
    <text evidence="14">The sequence shown here is derived from an EMBL/GenBank/DDBJ whole genome shotgun (WGS) entry which is preliminary data.</text>
</comment>
<dbReference type="Pfam" id="PF04598">
    <property type="entry name" value="Gasdermin"/>
    <property type="match status" value="1"/>
</dbReference>
<name>A0A9D3X7T5_9SAUR</name>
<dbReference type="GO" id="GO:0001786">
    <property type="term" value="F:phosphatidylserine binding"/>
    <property type="evidence" value="ECO:0007669"/>
    <property type="project" value="TreeGrafter"/>
</dbReference>
<keyword evidence="9" id="KW-0472">Membrane</keyword>
<dbReference type="InterPro" id="IPR040460">
    <property type="entry name" value="Gasdermin_pore"/>
</dbReference>
<evidence type="ECO:0000259" key="12">
    <source>
        <dbReference type="Pfam" id="PF04598"/>
    </source>
</evidence>
<dbReference type="GO" id="GO:0042742">
    <property type="term" value="P:defense response to bacterium"/>
    <property type="evidence" value="ECO:0007669"/>
    <property type="project" value="TreeGrafter"/>
</dbReference>
<dbReference type="PANTHER" id="PTHR16399">
    <property type="entry name" value="GASDERMIN"/>
    <property type="match status" value="1"/>
</dbReference>
<evidence type="ECO:0000256" key="7">
    <source>
        <dbReference type="ARBA" id="ARBA00022590"/>
    </source>
</evidence>
<proteinExistence type="inferred from homology"/>
<feature type="domain" description="Gasdermin PUB" evidence="13">
    <location>
        <begin position="238"/>
        <end position="413"/>
    </location>
</feature>
<evidence type="ECO:0000256" key="1">
    <source>
        <dbReference type="ARBA" id="ARBA00004496"/>
    </source>
</evidence>
<keyword evidence="11" id="KW-0449">Lipoprotein</keyword>
<evidence type="ECO:0000256" key="9">
    <source>
        <dbReference type="ARBA" id="ARBA00023136"/>
    </source>
</evidence>
<dbReference type="InterPro" id="IPR007677">
    <property type="entry name" value="Gasdermin"/>
</dbReference>
<keyword evidence="10" id="KW-0564">Palmitate</keyword>
<comment type="similarity">
    <text evidence="3">Belongs to the gasdermin family.</text>
</comment>
<dbReference type="GO" id="GO:0012501">
    <property type="term" value="P:programmed cell death"/>
    <property type="evidence" value="ECO:0007669"/>
    <property type="project" value="UniProtKB-KW"/>
</dbReference>
<dbReference type="GO" id="GO:0070269">
    <property type="term" value="P:pyroptotic inflammatory response"/>
    <property type="evidence" value="ECO:0007669"/>
    <property type="project" value="TreeGrafter"/>
</dbReference>
<evidence type="ECO:0000313" key="15">
    <source>
        <dbReference type="Proteomes" id="UP000827986"/>
    </source>
</evidence>
<dbReference type="PANTHER" id="PTHR16399:SF18">
    <property type="entry name" value="GASDERMIN-A"/>
    <property type="match status" value="1"/>
</dbReference>
<evidence type="ECO:0000259" key="13">
    <source>
        <dbReference type="Pfam" id="PF17708"/>
    </source>
</evidence>
<evidence type="ECO:0000256" key="3">
    <source>
        <dbReference type="ARBA" id="ARBA00009279"/>
    </source>
</evidence>
<dbReference type="InterPro" id="IPR041263">
    <property type="entry name" value="Gasdermin_PUB"/>
</dbReference>
<evidence type="ECO:0000256" key="2">
    <source>
        <dbReference type="ARBA" id="ARBA00004651"/>
    </source>
</evidence>
<keyword evidence="4" id="KW-1134">Transmembrane beta strand</keyword>
<sequence>MFSAVTKQLTKELDSDGRLIPISSLASANRYRPFCLVMKEQSRLPWQPRKYLATHYKLTDVFKEGTTMDAEVKYDDLLGYSKTTDKNVRGKLSLKLQTTEVDFGGSGKSSISVSQISVRKAYVVEKGQWKIDTSHKFIKEFSSSPRMKLYVVTEAFEIKEPLLIKKMSQGGGKVKIAAEEIGGIQGRAKSIKKKMMLIPQGTVLAYVVQPLNIQKEEDSYAFVSDGFKDESEPSLTVFQEVKGTIKRECEPLMSLSQDFRIKLLGTFKSFLQDGDVISDVKTVLELFLAGDQPKHSMLDSLDENLRPQVENFLHDLGVFCEDQREEAPSLLQPVHFLCSSLEDLDFRVLPLLVTCIEKNMVAKQLAQMKDVLEWGLLSSDEESIFSLGSSLPEEEKNITAEMMDTCGLIPQTDRPSLTYLWNKEAQSNLTVLYAALYALWILSE</sequence>
<organism evidence="14 15">
    <name type="scientific">Mauremys mutica</name>
    <name type="common">yellowpond turtle</name>
    <dbReference type="NCBI Taxonomy" id="74926"/>
    <lineage>
        <taxon>Eukaryota</taxon>
        <taxon>Metazoa</taxon>
        <taxon>Chordata</taxon>
        <taxon>Craniata</taxon>
        <taxon>Vertebrata</taxon>
        <taxon>Euteleostomi</taxon>
        <taxon>Archelosauria</taxon>
        <taxon>Testudinata</taxon>
        <taxon>Testudines</taxon>
        <taxon>Cryptodira</taxon>
        <taxon>Durocryptodira</taxon>
        <taxon>Testudinoidea</taxon>
        <taxon>Geoemydidae</taxon>
        <taxon>Geoemydinae</taxon>
        <taxon>Mauremys</taxon>
    </lineage>
</organism>
<dbReference type="AlphaFoldDB" id="A0A9D3X7T5"/>
<accession>A0A9D3X7T5</accession>
<dbReference type="EMBL" id="JAHDVG010000480">
    <property type="protein sequence ID" value="KAH1174095.1"/>
    <property type="molecule type" value="Genomic_DNA"/>
</dbReference>
<evidence type="ECO:0000256" key="5">
    <source>
        <dbReference type="ARBA" id="ARBA00022475"/>
    </source>
</evidence>
<reference evidence="14" key="1">
    <citation type="submission" date="2021-09" db="EMBL/GenBank/DDBJ databases">
        <title>The genome of Mauremys mutica provides insights into the evolution of semi-aquatic lifestyle.</title>
        <authorList>
            <person name="Gong S."/>
            <person name="Gao Y."/>
        </authorList>
    </citation>
    <scope>NUCLEOTIDE SEQUENCE</scope>
    <source>
        <strain evidence="14">MM-2020</strain>
        <tissue evidence="14">Muscle</tissue>
    </source>
</reference>
<comment type="subcellular location">
    <subcellularLocation>
        <location evidence="2">Cell membrane</location>
        <topology evidence="2">Multi-pass membrane protein</topology>
    </subcellularLocation>
    <subcellularLocation>
        <location evidence="1">Cytoplasm</location>
    </subcellularLocation>
</comment>
<keyword evidence="6" id="KW-0963">Cytoplasm</keyword>
<dbReference type="GO" id="GO:0005546">
    <property type="term" value="F:phosphatidylinositol-4,5-bisphosphate binding"/>
    <property type="evidence" value="ECO:0007669"/>
    <property type="project" value="TreeGrafter"/>
</dbReference>
<dbReference type="GO" id="GO:0005737">
    <property type="term" value="C:cytoplasm"/>
    <property type="evidence" value="ECO:0007669"/>
    <property type="project" value="UniProtKB-SubCell"/>
</dbReference>
<dbReference type="GO" id="GO:0070273">
    <property type="term" value="F:phosphatidylinositol-4-phosphate binding"/>
    <property type="evidence" value="ECO:0007669"/>
    <property type="project" value="TreeGrafter"/>
</dbReference>
<evidence type="ECO:0000256" key="11">
    <source>
        <dbReference type="ARBA" id="ARBA00023288"/>
    </source>
</evidence>
<gene>
    <name evidence="14" type="ORF">KIL84_002239</name>
</gene>
<feature type="domain" description="Gasdermin pore forming" evidence="12">
    <location>
        <begin position="1"/>
        <end position="217"/>
    </location>
</feature>
<evidence type="ECO:0000313" key="14">
    <source>
        <dbReference type="EMBL" id="KAH1174095.1"/>
    </source>
</evidence>
<protein>
    <submittedName>
        <fullName evidence="14">Uncharacterized protein</fullName>
    </submittedName>
</protein>